<name>A0A8J8GCJ4_9FLAO</name>
<protein>
    <submittedName>
        <fullName evidence="1">Uncharacterized protein</fullName>
    </submittedName>
</protein>
<sequence>MHLEIFNFKFFLLLENVLNEEFKKKTHRNKSMR</sequence>
<organism evidence="1 2">
    <name type="scientific">Frigoriflavimonas asaccharolytica</name>
    <dbReference type="NCBI Taxonomy" id="2735899"/>
    <lineage>
        <taxon>Bacteria</taxon>
        <taxon>Pseudomonadati</taxon>
        <taxon>Bacteroidota</taxon>
        <taxon>Flavobacteriia</taxon>
        <taxon>Flavobacteriales</taxon>
        <taxon>Weeksellaceae</taxon>
        <taxon>Frigoriflavimonas</taxon>
    </lineage>
</organism>
<dbReference type="AlphaFoldDB" id="A0A8J8GCJ4"/>
<evidence type="ECO:0000313" key="1">
    <source>
        <dbReference type="EMBL" id="NRS93460.1"/>
    </source>
</evidence>
<accession>A0A8J8GCJ4</accession>
<keyword evidence="2" id="KW-1185">Reference proteome</keyword>
<comment type="caution">
    <text evidence="1">The sequence shown here is derived from an EMBL/GenBank/DDBJ whole genome shotgun (WGS) entry which is preliminary data.</text>
</comment>
<gene>
    <name evidence="1" type="ORF">HNQ03_002550</name>
</gene>
<proteinExistence type="predicted"/>
<reference evidence="1" key="1">
    <citation type="submission" date="2020-05" db="EMBL/GenBank/DDBJ databases">
        <title>Genomic Encyclopedia of Type Strains, Phase IV (KMG-V): Genome sequencing to study the core and pangenomes of soil and plant-associated prokaryotes.</title>
        <authorList>
            <person name="Whitman W."/>
        </authorList>
    </citation>
    <scope>NUCLEOTIDE SEQUENCE</scope>
    <source>
        <strain evidence="1">16F</strain>
    </source>
</reference>
<dbReference type="Proteomes" id="UP000610746">
    <property type="component" value="Unassembled WGS sequence"/>
</dbReference>
<dbReference type="EMBL" id="JABSNO010000021">
    <property type="protein sequence ID" value="NRS93460.1"/>
    <property type="molecule type" value="Genomic_DNA"/>
</dbReference>
<evidence type="ECO:0000313" key="2">
    <source>
        <dbReference type="Proteomes" id="UP000610746"/>
    </source>
</evidence>